<accession>A0A8S5NQW1</accession>
<dbReference type="Pfam" id="PF06356">
    <property type="entry name" value="DUF1064"/>
    <property type="match status" value="1"/>
</dbReference>
<protein>
    <submittedName>
        <fullName evidence="1">Endonuclease</fullName>
    </submittedName>
</protein>
<dbReference type="GO" id="GO:0004519">
    <property type="term" value="F:endonuclease activity"/>
    <property type="evidence" value="ECO:0007669"/>
    <property type="project" value="UniProtKB-KW"/>
</dbReference>
<dbReference type="EMBL" id="BK015233">
    <property type="protein sequence ID" value="DAD97197.1"/>
    <property type="molecule type" value="Genomic_DNA"/>
</dbReference>
<proteinExistence type="predicted"/>
<dbReference type="InterPro" id="IPR009414">
    <property type="entry name" value="DUF1064"/>
</dbReference>
<keyword evidence="1" id="KW-0255">Endonuclease</keyword>
<organism evidence="1">
    <name type="scientific">Siphoviridae sp. ctWsj12</name>
    <dbReference type="NCBI Taxonomy" id="2826363"/>
    <lineage>
        <taxon>Viruses</taxon>
        <taxon>Duplodnaviria</taxon>
        <taxon>Heunggongvirae</taxon>
        <taxon>Uroviricota</taxon>
        <taxon>Caudoviricetes</taxon>
    </lineage>
</organism>
<sequence>MVPKTRSKYGNTKHEVDGILFDSKAEARYYKILKQKGISFLPISENFCEMQKNMVLQDGFYSDGLKVAPIHYRADFVIYEKGKLVKVVDVKGYQDAISMLKMKMFANRYGFPVTFAKFNSKTNRFEEMSCFESARQQRKRASDRRKRKLEGTK</sequence>
<dbReference type="Gene3D" id="3.40.91.30">
    <property type="match status" value="1"/>
</dbReference>
<keyword evidence="1" id="KW-0540">Nuclease</keyword>
<keyword evidence="1" id="KW-0378">Hydrolase</keyword>
<evidence type="ECO:0000313" key="1">
    <source>
        <dbReference type="EMBL" id="DAD97197.1"/>
    </source>
</evidence>
<name>A0A8S5NQW1_9CAUD</name>
<reference evidence="1" key="1">
    <citation type="journal article" date="2021" name="Proc. Natl. Acad. Sci. U.S.A.">
        <title>A Catalog of Tens of Thousands of Viruses from Human Metagenomes Reveals Hidden Associations with Chronic Diseases.</title>
        <authorList>
            <person name="Tisza M.J."/>
            <person name="Buck C.B."/>
        </authorList>
    </citation>
    <scope>NUCLEOTIDE SEQUENCE</scope>
    <source>
        <strain evidence="1">CtWsj12</strain>
    </source>
</reference>